<protein>
    <submittedName>
        <fullName evidence="1">Uncharacterized protein</fullName>
    </submittedName>
</protein>
<accession>A0A916DZ70</accession>
<comment type="caution">
    <text evidence="1">The sequence shown here is derived from an EMBL/GenBank/DDBJ whole genome shotgun (WGS) entry which is preliminary data.</text>
</comment>
<gene>
    <name evidence="1" type="ORF">CHRIB12_LOCUS1748</name>
</gene>
<proteinExistence type="predicted"/>
<organism evidence="1 2">
    <name type="scientific">Rhizophagus irregularis</name>
    <dbReference type="NCBI Taxonomy" id="588596"/>
    <lineage>
        <taxon>Eukaryota</taxon>
        <taxon>Fungi</taxon>
        <taxon>Fungi incertae sedis</taxon>
        <taxon>Mucoromycota</taxon>
        <taxon>Glomeromycotina</taxon>
        <taxon>Glomeromycetes</taxon>
        <taxon>Glomerales</taxon>
        <taxon>Glomeraceae</taxon>
        <taxon>Rhizophagus</taxon>
    </lineage>
</organism>
<name>A0A916DZ70_9GLOM</name>
<dbReference type="AlphaFoldDB" id="A0A916DZ70"/>
<evidence type="ECO:0000313" key="1">
    <source>
        <dbReference type="EMBL" id="CAB5313829.1"/>
    </source>
</evidence>
<evidence type="ECO:0000313" key="2">
    <source>
        <dbReference type="Proteomes" id="UP000684084"/>
    </source>
</evidence>
<dbReference type="EMBL" id="CAGKOT010000002">
    <property type="protein sequence ID" value="CAB5313829.1"/>
    <property type="molecule type" value="Genomic_DNA"/>
</dbReference>
<dbReference type="Proteomes" id="UP000684084">
    <property type="component" value="Unassembled WGS sequence"/>
</dbReference>
<reference evidence="1" key="1">
    <citation type="submission" date="2020-05" db="EMBL/GenBank/DDBJ databases">
        <authorList>
            <person name="Rincon C."/>
            <person name="Sanders R I."/>
            <person name="Robbins C."/>
            <person name="Chaturvedi A."/>
        </authorList>
    </citation>
    <scope>NUCLEOTIDE SEQUENCE</scope>
    <source>
        <strain evidence="1">CHB12</strain>
    </source>
</reference>
<sequence>MDYEEINTQSDSFAITDIETFIVKFSNNTKFLLLGFHIMTAEDMGGCLQMITNFKCWSIGPGSPARINGSRGEIIITFTDWVSDKSGNDDQFYLDAR</sequence>